<organism evidence="2 3">
    <name type="scientific">Fibrisoma montanum</name>
    <dbReference type="NCBI Taxonomy" id="2305895"/>
    <lineage>
        <taxon>Bacteria</taxon>
        <taxon>Pseudomonadati</taxon>
        <taxon>Bacteroidota</taxon>
        <taxon>Cytophagia</taxon>
        <taxon>Cytophagales</taxon>
        <taxon>Spirosomataceae</taxon>
        <taxon>Fibrisoma</taxon>
    </lineage>
</organism>
<evidence type="ECO:0000256" key="1">
    <source>
        <dbReference type="SAM" id="MobiDB-lite"/>
    </source>
</evidence>
<reference evidence="2 3" key="1">
    <citation type="submission" date="2018-08" db="EMBL/GenBank/DDBJ databases">
        <title>Fibrisoma montanum sp. nov., isolated from Danxia mountain soil.</title>
        <authorList>
            <person name="Huang Y."/>
        </authorList>
    </citation>
    <scope>NUCLEOTIDE SEQUENCE [LARGE SCALE GENOMIC DNA]</scope>
    <source>
        <strain evidence="2 3">HYT19</strain>
    </source>
</reference>
<dbReference type="Pfam" id="PF05119">
    <property type="entry name" value="Terminase_4"/>
    <property type="match status" value="1"/>
</dbReference>
<evidence type="ECO:0000313" key="2">
    <source>
        <dbReference type="EMBL" id="RIV20313.1"/>
    </source>
</evidence>
<dbReference type="InterPro" id="IPR006448">
    <property type="entry name" value="Phage_term_ssu_P27"/>
</dbReference>
<dbReference type="AlphaFoldDB" id="A0A418M3U2"/>
<keyword evidence="3" id="KW-1185">Reference proteome</keyword>
<gene>
    <name evidence="2" type="ORF">DYU11_19880</name>
</gene>
<dbReference type="RefSeq" id="WP_119669480.1">
    <property type="nucleotide sequence ID" value="NZ_QXED01000006.1"/>
</dbReference>
<accession>A0A418M3U2</accession>
<evidence type="ECO:0000313" key="3">
    <source>
        <dbReference type="Proteomes" id="UP000283523"/>
    </source>
</evidence>
<dbReference type="EMBL" id="QXED01000006">
    <property type="protein sequence ID" value="RIV20313.1"/>
    <property type="molecule type" value="Genomic_DNA"/>
</dbReference>
<proteinExistence type="predicted"/>
<name>A0A418M3U2_9BACT</name>
<protein>
    <submittedName>
        <fullName evidence="2">Phage terminase small subunit P27 family</fullName>
    </submittedName>
</protein>
<sequence length="157" mass="17560">MNEGRPPVPTELKVIRGTDQPSRVKKDQMQPQRLESLPMAPEWLNEYAKDEWYAVAEQLHRLKMLASVDMGLLAAYCQQLGVFQKAQRELEANGYTMETHNGFEVPSPWVAIGNKALDQAAKIGVQFGLTPASRTRIPQPKQKEANPFKALKTGTNG</sequence>
<feature type="region of interest" description="Disordered" evidence="1">
    <location>
        <begin position="132"/>
        <end position="157"/>
    </location>
</feature>
<dbReference type="OrthoDB" id="964746at2"/>
<dbReference type="NCBIfam" id="TIGR01558">
    <property type="entry name" value="sm_term_P27"/>
    <property type="match status" value="1"/>
</dbReference>
<feature type="region of interest" description="Disordered" evidence="1">
    <location>
        <begin position="1"/>
        <end position="31"/>
    </location>
</feature>
<dbReference type="Proteomes" id="UP000283523">
    <property type="component" value="Unassembled WGS sequence"/>
</dbReference>
<comment type="caution">
    <text evidence="2">The sequence shown here is derived from an EMBL/GenBank/DDBJ whole genome shotgun (WGS) entry which is preliminary data.</text>
</comment>